<proteinExistence type="predicted"/>
<feature type="non-terminal residue" evidence="1">
    <location>
        <position position="1"/>
    </location>
</feature>
<dbReference type="Gene3D" id="2.10.50.10">
    <property type="entry name" value="Tumor Necrosis Factor Receptor, subunit A, domain 2"/>
    <property type="match status" value="1"/>
</dbReference>
<sequence length="227" mass="25724">FIFRNQIANLTKSLYLPNSQYNPTKLIEAQRNPVQHLSVEFLKGIQENGEIILTCSGLYIPPRPTNIKYHNKQDYALGIVFYSDCEENTFQTTIKVIGADQRDNLLQRGFNCTQTEPIILRRYTCVACAQGSYTSLQGREVCIPCPRGGFYQDEVGQFQRLPNVIACNNCNNGTFVPKEEASALSIVRFARRVPTRVDTLGIEHVSVWITTFEEIDSVVVNSVHKQD</sequence>
<evidence type="ECO:0000313" key="2">
    <source>
        <dbReference type="Proteomes" id="UP000230750"/>
    </source>
</evidence>
<dbReference type="EMBL" id="MRZV01000780">
    <property type="protein sequence ID" value="PIK44384.1"/>
    <property type="molecule type" value="Genomic_DNA"/>
</dbReference>
<accession>A0A2G8K8Q5</accession>
<dbReference type="AlphaFoldDB" id="A0A2G8K8Q5"/>
<name>A0A2G8K8Q5_STIJA</name>
<dbReference type="Proteomes" id="UP000230750">
    <property type="component" value="Unassembled WGS sequence"/>
</dbReference>
<evidence type="ECO:0008006" key="3">
    <source>
        <dbReference type="Google" id="ProtNLM"/>
    </source>
</evidence>
<gene>
    <name evidence="1" type="ORF">BSL78_18778</name>
</gene>
<comment type="caution">
    <text evidence="1">The sequence shown here is derived from an EMBL/GenBank/DDBJ whole genome shotgun (WGS) entry which is preliminary data.</text>
</comment>
<protein>
    <recommendedName>
        <fullName evidence="3">Tyrosine-protein kinase ephrin type A/B receptor-like domain-containing protein</fullName>
    </recommendedName>
</protein>
<organism evidence="1 2">
    <name type="scientific">Stichopus japonicus</name>
    <name type="common">Sea cucumber</name>
    <dbReference type="NCBI Taxonomy" id="307972"/>
    <lineage>
        <taxon>Eukaryota</taxon>
        <taxon>Metazoa</taxon>
        <taxon>Echinodermata</taxon>
        <taxon>Eleutherozoa</taxon>
        <taxon>Echinozoa</taxon>
        <taxon>Holothuroidea</taxon>
        <taxon>Aspidochirotacea</taxon>
        <taxon>Aspidochirotida</taxon>
        <taxon>Stichopodidae</taxon>
        <taxon>Apostichopus</taxon>
    </lineage>
</organism>
<keyword evidence="2" id="KW-1185">Reference proteome</keyword>
<reference evidence="1 2" key="1">
    <citation type="journal article" date="2017" name="PLoS Biol.">
        <title>The sea cucumber genome provides insights into morphological evolution and visceral regeneration.</title>
        <authorList>
            <person name="Zhang X."/>
            <person name="Sun L."/>
            <person name="Yuan J."/>
            <person name="Sun Y."/>
            <person name="Gao Y."/>
            <person name="Zhang L."/>
            <person name="Li S."/>
            <person name="Dai H."/>
            <person name="Hamel J.F."/>
            <person name="Liu C."/>
            <person name="Yu Y."/>
            <person name="Liu S."/>
            <person name="Lin W."/>
            <person name="Guo K."/>
            <person name="Jin S."/>
            <person name="Xu P."/>
            <person name="Storey K.B."/>
            <person name="Huan P."/>
            <person name="Zhang T."/>
            <person name="Zhou Y."/>
            <person name="Zhang J."/>
            <person name="Lin C."/>
            <person name="Li X."/>
            <person name="Xing L."/>
            <person name="Huo D."/>
            <person name="Sun M."/>
            <person name="Wang L."/>
            <person name="Mercier A."/>
            <person name="Li F."/>
            <person name="Yang H."/>
            <person name="Xiang J."/>
        </authorList>
    </citation>
    <scope>NUCLEOTIDE SEQUENCE [LARGE SCALE GENOMIC DNA]</scope>
    <source>
        <strain evidence="1">Shaxun</strain>
        <tissue evidence="1">Muscle</tissue>
    </source>
</reference>
<evidence type="ECO:0000313" key="1">
    <source>
        <dbReference type="EMBL" id="PIK44384.1"/>
    </source>
</evidence>